<sequence length="223" mass="25690">MELQELYAIDAIQEDFNPKKLLPILLDDTIFSIPKEQLIIKKSEELMLQVEETDFVYAIEHGVSALVLNSQIIDFASESGFIGLHHSKQLENTDFHAVALSKELVVWKFELTDVIAKVMNIQEGYLYHYNYMRLIYDRYTQKIASMGEMNVEKVLLSLRSVALWYGTGEVCNGFIKIPTCFTRKILANYMGISRTTLSTVLTSLEKEQLIFTNEQQQLFIKMA</sequence>
<dbReference type="InterPro" id="IPR014710">
    <property type="entry name" value="RmlC-like_jellyroll"/>
</dbReference>
<dbReference type="RefSeq" id="WP_036063291.1">
    <property type="nucleotide sequence ID" value="NZ_CP011102.1"/>
</dbReference>
<dbReference type="Gene3D" id="2.60.120.10">
    <property type="entry name" value="Jelly Rolls"/>
    <property type="match status" value="1"/>
</dbReference>
<dbReference type="InterPro" id="IPR012318">
    <property type="entry name" value="HTH_CRP"/>
</dbReference>
<dbReference type="Proteomes" id="UP000223060">
    <property type="component" value="Chromosome"/>
</dbReference>
<dbReference type="EMBL" id="JAARRL010000022">
    <property type="protein sequence ID" value="MBC1501452.1"/>
    <property type="molecule type" value="Genomic_DNA"/>
</dbReference>
<dbReference type="SUPFAM" id="SSF46785">
    <property type="entry name" value="Winged helix' DNA-binding domain"/>
    <property type="match status" value="1"/>
</dbReference>
<dbReference type="AlphaFoldDB" id="A0A1S7FSF8"/>
<dbReference type="Proteomes" id="UP000564536">
    <property type="component" value="Unassembled WGS sequence"/>
</dbReference>
<dbReference type="Pfam" id="PF13545">
    <property type="entry name" value="HTH_Crp_2"/>
    <property type="match status" value="1"/>
</dbReference>
<dbReference type="GO" id="GO:0006355">
    <property type="term" value="P:regulation of DNA-templated transcription"/>
    <property type="evidence" value="ECO:0007669"/>
    <property type="project" value="InterPro"/>
</dbReference>
<reference evidence="2" key="2">
    <citation type="submission" date="2015-03" db="EMBL/GenBank/DDBJ databases">
        <authorList>
            <person name="Murphy D."/>
        </authorList>
    </citation>
    <scope>NUCLEOTIDE SEQUENCE [LARGE SCALE GENOMIC DNA]</scope>
    <source>
        <strain evidence="2">WS 4560</strain>
    </source>
</reference>
<protein>
    <submittedName>
        <fullName evidence="3">Crp/Fnr family transcriptional regulator</fullName>
    </submittedName>
</protein>
<organism evidence="2 4">
    <name type="scientific">Listeria weihenstephanensis</name>
    <dbReference type="NCBI Taxonomy" id="1006155"/>
    <lineage>
        <taxon>Bacteria</taxon>
        <taxon>Bacillati</taxon>
        <taxon>Bacillota</taxon>
        <taxon>Bacilli</taxon>
        <taxon>Bacillales</taxon>
        <taxon>Listeriaceae</taxon>
        <taxon>Listeria</taxon>
    </lineage>
</organism>
<gene>
    <name evidence="3" type="ORF">HB943_12635</name>
    <name evidence="2" type="ORF">UE46_04580</name>
</gene>
<dbReference type="GO" id="GO:0003677">
    <property type="term" value="F:DNA binding"/>
    <property type="evidence" value="ECO:0007669"/>
    <property type="project" value="InterPro"/>
</dbReference>
<accession>A0A1S7FSF8</accession>
<evidence type="ECO:0000313" key="3">
    <source>
        <dbReference type="EMBL" id="MBC1501452.1"/>
    </source>
</evidence>
<name>A0A1S7FSF8_9LIST</name>
<evidence type="ECO:0000313" key="2">
    <source>
        <dbReference type="EMBL" id="AQY50376.1"/>
    </source>
</evidence>
<dbReference type="EMBL" id="CP011102">
    <property type="protein sequence ID" value="AQY50376.1"/>
    <property type="molecule type" value="Genomic_DNA"/>
</dbReference>
<evidence type="ECO:0000259" key="1">
    <source>
        <dbReference type="Pfam" id="PF13545"/>
    </source>
</evidence>
<reference evidence="3 5" key="3">
    <citation type="submission" date="2020-03" db="EMBL/GenBank/DDBJ databases">
        <title>Soil Listeria distribution.</title>
        <authorList>
            <person name="Liao J."/>
            <person name="Wiedmann M."/>
        </authorList>
    </citation>
    <scope>NUCLEOTIDE SEQUENCE [LARGE SCALE GENOMIC DNA]</scope>
    <source>
        <strain evidence="3 5">FSL L7-1523</strain>
    </source>
</reference>
<evidence type="ECO:0000313" key="4">
    <source>
        <dbReference type="Proteomes" id="UP000223060"/>
    </source>
</evidence>
<reference evidence="4" key="1">
    <citation type="submission" date="2015-03" db="EMBL/GenBank/DDBJ databases">
        <authorList>
            <person name="Ferrari E."/>
            <person name="Walter M.C."/>
            <person name="Huptas C."/>
            <person name="Scherer S."/>
            <person name="Mueller-Herbst S."/>
        </authorList>
    </citation>
    <scope>NUCLEOTIDE SEQUENCE [LARGE SCALE GENOMIC DNA]</scope>
    <source>
        <strain evidence="4">LWP01</strain>
    </source>
</reference>
<keyword evidence="4" id="KW-1185">Reference proteome</keyword>
<feature type="domain" description="HTH crp-type" evidence="1">
    <location>
        <begin position="176"/>
        <end position="212"/>
    </location>
</feature>
<evidence type="ECO:0000313" key="5">
    <source>
        <dbReference type="Proteomes" id="UP000564536"/>
    </source>
</evidence>
<dbReference type="InterPro" id="IPR036390">
    <property type="entry name" value="WH_DNA-bd_sf"/>
</dbReference>
<dbReference type="KEGG" id="lwi:UE46_04580"/>
<proteinExistence type="predicted"/>